<dbReference type="Gene3D" id="3.40.630.10">
    <property type="entry name" value="Zn peptidases"/>
    <property type="match status" value="1"/>
</dbReference>
<keyword evidence="3" id="KW-1185">Reference proteome</keyword>
<evidence type="ECO:0000313" key="3">
    <source>
        <dbReference type="Proteomes" id="UP001501310"/>
    </source>
</evidence>
<feature type="domain" description="Peptidase M28" evidence="1">
    <location>
        <begin position="257"/>
        <end position="470"/>
    </location>
</feature>
<dbReference type="InterPro" id="IPR045175">
    <property type="entry name" value="M28_fam"/>
</dbReference>
<dbReference type="Proteomes" id="UP001501310">
    <property type="component" value="Unassembled WGS sequence"/>
</dbReference>
<dbReference type="EMBL" id="BAAAZD010000002">
    <property type="protein sequence ID" value="GAA4010573.1"/>
    <property type="molecule type" value="Genomic_DNA"/>
</dbReference>
<sequence>MNTAALALIASAAIATGPQDADTRAWWRLTSELSSDAMEGRDTGSPGYDRAAAVVARRLAAAGLKPIGDQGGWYQRMALEQVQITRATVGVGTTPMRFLHDLTAAPLSVPASLDLPIAYRGYCAAGALGDVRGKLVVCHGSRRPGMPTAQEQIDAIAAAGGRAAATIADPGFTIEPPRWPYAYARTVWIAGSPPTPPKIAIFTLNADALGKLTGGSGRNAPALIQAGSRGAPLPSFDVPGRFKASFTLQRRKLQSANVLGLLPGTDPALASQPMVLTAHLDGYGYGEPVRGDSLYNGTLDDAAYVALLVRLVERRGGQGFRRPVVIAAVTGEEKGLHGSRWLAQHWPSEIAKPVGNINLDQLRPIFPLKLLTVHGLNDSSLGDDARKVAEGLGIAVQTDPEPQRNLLQRTDHWNFMQAGVPAVNFVFGYKPGSESERIYRRWYQQGYHRPQDDLAQAIDWQAARDFNRFFYGLVSRVADQERAPAWNASSPLAPRPR</sequence>
<proteinExistence type="predicted"/>
<dbReference type="InterPro" id="IPR007484">
    <property type="entry name" value="Peptidase_M28"/>
</dbReference>
<name>A0ABP7SEM5_9SPHN</name>
<dbReference type="PANTHER" id="PTHR12147:SF26">
    <property type="entry name" value="PEPTIDASE M28 DOMAIN-CONTAINING PROTEIN"/>
    <property type="match status" value="1"/>
</dbReference>
<gene>
    <name evidence="2" type="ORF">GCM10022211_26310</name>
</gene>
<dbReference type="PANTHER" id="PTHR12147">
    <property type="entry name" value="METALLOPEPTIDASE M28 FAMILY MEMBER"/>
    <property type="match status" value="1"/>
</dbReference>
<evidence type="ECO:0000259" key="1">
    <source>
        <dbReference type="Pfam" id="PF04389"/>
    </source>
</evidence>
<accession>A0ABP7SEM5</accession>
<protein>
    <submittedName>
        <fullName evidence="2">M20/M25/M40 family metallo-hydrolase</fullName>
    </submittedName>
</protein>
<dbReference type="SUPFAM" id="SSF53187">
    <property type="entry name" value="Zn-dependent exopeptidases"/>
    <property type="match status" value="1"/>
</dbReference>
<dbReference type="RefSeq" id="WP_344711095.1">
    <property type="nucleotide sequence ID" value="NZ_BAAAZD010000002.1"/>
</dbReference>
<evidence type="ECO:0000313" key="2">
    <source>
        <dbReference type="EMBL" id="GAA4010573.1"/>
    </source>
</evidence>
<reference evidence="3" key="1">
    <citation type="journal article" date="2019" name="Int. J. Syst. Evol. Microbiol.">
        <title>The Global Catalogue of Microorganisms (GCM) 10K type strain sequencing project: providing services to taxonomists for standard genome sequencing and annotation.</title>
        <authorList>
            <consortium name="The Broad Institute Genomics Platform"/>
            <consortium name="The Broad Institute Genome Sequencing Center for Infectious Disease"/>
            <person name="Wu L."/>
            <person name="Ma J."/>
        </authorList>
    </citation>
    <scope>NUCLEOTIDE SEQUENCE [LARGE SCALE GENOMIC DNA]</scope>
    <source>
        <strain evidence="3">JCM 16603</strain>
    </source>
</reference>
<comment type="caution">
    <text evidence="2">The sequence shown here is derived from an EMBL/GenBank/DDBJ whole genome shotgun (WGS) entry which is preliminary data.</text>
</comment>
<organism evidence="2 3">
    <name type="scientific">Sphingomonas humi</name>
    <dbReference type="NCBI Taxonomy" id="335630"/>
    <lineage>
        <taxon>Bacteria</taxon>
        <taxon>Pseudomonadati</taxon>
        <taxon>Pseudomonadota</taxon>
        <taxon>Alphaproteobacteria</taxon>
        <taxon>Sphingomonadales</taxon>
        <taxon>Sphingomonadaceae</taxon>
        <taxon>Sphingomonas</taxon>
    </lineage>
</organism>
<dbReference type="Pfam" id="PF04389">
    <property type="entry name" value="Peptidase_M28"/>
    <property type="match status" value="1"/>
</dbReference>